<sequence>MKQGGETRKRGKCGGQAEWKKKPLRRRSAPRAGGQRSSRAKFPPAARPFVPPGPRGVAKRSSLADLTSSWRCKGVLKQRPPKSSRRSYRNRPDESVFTKNLLIHRLVFPPGYADPADNDSDGSHKGKKQIYVQFGLARKCPSPQPSPLQHQATHSRRFGFPEHRLFRRRGSACVLSASLYAVAFFGRSLVPHSCSAFIGADKQTSTCKYAHTHTETHATSYMLWSRVNAENARTHKILAAVAFARREKSLQFIFLTCCGCDVAGMQSIGWCGLRCLGKVRIASRPVAAVSLLLLIGRCGIRRLCGVICAGGRVGALEGQELKRLAAALYCCEGRLCSFVICWLLCVCALLGVC</sequence>
<accession>A0A7J6XKU7</accession>
<dbReference type="AlphaFoldDB" id="A0A7J6XKU7"/>
<evidence type="ECO:0000313" key="3">
    <source>
        <dbReference type="Proteomes" id="UP000583944"/>
    </source>
</evidence>
<feature type="region of interest" description="Disordered" evidence="1">
    <location>
        <begin position="1"/>
        <end position="64"/>
    </location>
</feature>
<gene>
    <name evidence="2" type="ORF">ECC02_012532</name>
</gene>
<comment type="caution">
    <text evidence="2">The sequence shown here is derived from an EMBL/GenBank/DDBJ whole genome shotgun (WGS) entry which is preliminary data.</text>
</comment>
<dbReference type="EMBL" id="JABDHM010000418">
    <property type="protein sequence ID" value="KAF5214826.1"/>
    <property type="molecule type" value="Genomic_DNA"/>
</dbReference>
<feature type="compositionally biased region" description="Basic residues" evidence="1">
    <location>
        <begin position="74"/>
        <end position="89"/>
    </location>
</feature>
<dbReference type="Proteomes" id="UP000583944">
    <property type="component" value="Unassembled WGS sequence"/>
</dbReference>
<feature type="compositionally biased region" description="Pro residues" evidence="1">
    <location>
        <begin position="45"/>
        <end position="54"/>
    </location>
</feature>
<evidence type="ECO:0000256" key="1">
    <source>
        <dbReference type="SAM" id="MobiDB-lite"/>
    </source>
</evidence>
<dbReference type="VEuPathDB" id="TriTrypDB:ECC02_012532"/>
<name>A0A7J6XKU7_TRYCR</name>
<protein>
    <submittedName>
        <fullName evidence="2">Uncharacterized protein</fullName>
    </submittedName>
</protein>
<organism evidence="2 3">
    <name type="scientific">Trypanosoma cruzi</name>
    <dbReference type="NCBI Taxonomy" id="5693"/>
    <lineage>
        <taxon>Eukaryota</taxon>
        <taxon>Discoba</taxon>
        <taxon>Euglenozoa</taxon>
        <taxon>Kinetoplastea</taxon>
        <taxon>Metakinetoplastina</taxon>
        <taxon>Trypanosomatida</taxon>
        <taxon>Trypanosomatidae</taxon>
        <taxon>Trypanosoma</taxon>
        <taxon>Schizotrypanum</taxon>
    </lineage>
</organism>
<reference evidence="2 3" key="1">
    <citation type="journal article" date="2019" name="Genome Biol. Evol.">
        <title>Nanopore Sequencing Significantly Improves Genome Assembly of the Protozoan Parasite Trypanosoma cruzi.</title>
        <authorList>
            <person name="Diaz-Viraque F."/>
            <person name="Pita S."/>
            <person name="Greif G."/>
            <person name="de Souza R.C.M."/>
            <person name="Iraola G."/>
            <person name="Robello C."/>
        </authorList>
    </citation>
    <scope>NUCLEOTIDE SEQUENCE [LARGE SCALE GENOMIC DNA]</scope>
    <source>
        <strain evidence="2 3">Berenice</strain>
    </source>
</reference>
<dbReference type="VEuPathDB" id="TriTrypDB:BCY84_17841"/>
<evidence type="ECO:0000313" key="2">
    <source>
        <dbReference type="EMBL" id="KAF5214826.1"/>
    </source>
</evidence>
<proteinExistence type="predicted"/>
<feature type="region of interest" description="Disordered" evidence="1">
    <location>
        <begin position="72"/>
        <end position="91"/>
    </location>
</feature>